<accession>A0A4Y9XN41</accession>
<sequence length="166" mass="19329">MEVPMAKTIVDFVADVVSLMEHSQWRYRLPASQRSPFPHENLPLQLLGMKNHRQARKSDQTVFLQREPMCAETTLRTLFENKKVFASVPFFEDDSKFFVVHLAILRLPLYAVLPNHDILAIRQQVFAHGCIARYFYITFPNDDNDEPSPSKAEIEELLEDGWYCLT</sequence>
<proteinExistence type="predicted"/>
<dbReference type="EMBL" id="SEOQ01001702">
    <property type="protein sequence ID" value="TFY50783.1"/>
    <property type="molecule type" value="Genomic_DNA"/>
</dbReference>
<reference evidence="1 2" key="1">
    <citation type="submission" date="2019-02" db="EMBL/GenBank/DDBJ databases">
        <title>Genome sequencing of the rare red list fungi Dentipellis fragilis.</title>
        <authorList>
            <person name="Buettner E."/>
            <person name="Kellner H."/>
        </authorList>
    </citation>
    <scope>NUCLEOTIDE SEQUENCE [LARGE SCALE GENOMIC DNA]</scope>
    <source>
        <strain evidence="1 2">DSM 105465</strain>
    </source>
</reference>
<name>A0A4Y9XN41_9AGAM</name>
<evidence type="ECO:0000313" key="1">
    <source>
        <dbReference type="EMBL" id="TFY50783.1"/>
    </source>
</evidence>
<comment type="caution">
    <text evidence="1">The sequence shown here is derived from an EMBL/GenBank/DDBJ whole genome shotgun (WGS) entry which is preliminary data.</text>
</comment>
<evidence type="ECO:0000313" key="2">
    <source>
        <dbReference type="Proteomes" id="UP000298327"/>
    </source>
</evidence>
<dbReference type="Proteomes" id="UP000298327">
    <property type="component" value="Unassembled WGS sequence"/>
</dbReference>
<organism evidence="1 2">
    <name type="scientific">Dentipellis fragilis</name>
    <dbReference type="NCBI Taxonomy" id="205917"/>
    <lineage>
        <taxon>Eukaryota</taxon>
        <taxon>Fungi</taxon>
        <taxon>Dikarya</taxon>
        <taxon>Basidiomycota</taxon>
        <taxon>Agaricomycotina</taxon>
        <taxon>Agaricomycetes</taxon>
        <taxon>Russulales</taxon>
        <taxon>Hericiaceae</taxon>
        <taxon>Dentipellis</taxon>
    </lineage>
</organism>
<keyword evidence="2" id="KW-1185">Reference proteome</keyword>
<protein>
    <submittedName>
        <fullName evidence="1">Uncharacterized protein</fullName>
    </submittedName>
</protein>
<dbReference type="AlphaFoldDB" id="A0A4Y9XN41"/>
<gene>
    <name evidence="1" type="ORF">EVG20_g11330</name>
</gene>